<dbReference type="GO" id="GO:0016832">
    <property type="term" value="F:aldehyde-lyase activity"/>
    <property type="evidence" value="ECO:0007669"/>
    <property type="project" value="InterPro"/>
</dbReference>
<keyword evidence="2" id="KW-0862">Zinc</keyword>
<evidence type="ECO:0000313" key="4">
    <source>
        <dbReference type="Proteomes" id="UP000253606"/>
    </source>
</evidence>
<dbReference type="InterPro" id="IPR050246">
    <property type="entry name" value="Class_II_FBP_aldolase"/>
</dbReference>
<dbReference type="PIRSF" id="PIRSF001359">
    <property type="entry name" value="F_bP_aldolase_II"/>
    <property type="match status" value="1"/>
</dbReference>
<dbReference type="RefSeq" id="WP_114210838.1">
    <property type="nucleotide sequence ID" value="NZ_CP030840.1"/>
</dbReference>
<reference evidence="3 4" key="1">
    <citation type="journal article" date="2018" name="Front. Microbiol.">
        <title>Hydrolytic Capabilities as a Key to Environmental Success: Chitinolytic and Cellulolytic Acidobacteria From Acidic Sub-arctic Soils and Boreal Peatlands.</title>
        <authorList>
            <person name="Belova S.E."/>
            <person name="Ravin N.V."/>
            <person name="Pankratov T.A."/>
            <person name="Rakitin A.L."/>
            <person name="Ivanova A.A."/>
            <person name="Beletsky A.V."/>
            <person name="Mardanov A.V."/>
            <person name="Sinninghe Damste J.S."/>
            <person name="Dedysh S.N."/>
        </authorList>
    </citation>
    <scope>NUCLEOTIDE SEQUENCE [LARGE SCALE GENOMIC DNA]</scope>
    <source>
        <strain evidence="3 4">SBC82</strain>
    </source>
</reference>
<comment type="cofactor">
    <cofactor evidence="2">
        <name>Zn(2+)</name>
        <dbReference type="ChEBI" id="CHEBI:29105"/>
    </cofactor>
    <text evidence="2">Binds 2 Zn(2+) ions per subunit. One is catalytic and the other provides a structural contribution.</text>
</comment>
<feature type="binding site" evidence="2">
    <location>
        <position position="215"/>
    </location>
    <ligand>
        <name>Zn(2+)</name>
        <dbReference type="ChEBI" id="CHEBI:29105"/>
        <label>1</label>
        <note>catalytic</note>
    </ligand>
</feature>
<dbReference type="GO" id="GO:0005975">
    <property type="term" value="P:carbohydrate metabolic process"/>
    <property type="evidence" value="ECO:0007669"/>
    <property type="project" value="InterPro"/>
</dbReference>
<dbReference type="SUPFAM" id="SSF51569">
    <property type="entry name" value="Aldolase"/>
    <property type="match status" value="1"/>
</dbReference>
<dbReference type="InterPro" id="IPR013785">
    <property type="entry name" value="Aldolase_TIM"/>
</dbReference>
<dbReference type="PANTHER" id="PTHR30304">
    <property type="entry name" value="D-TAGATOSE-1,6-BISPHOSPHATE ALDOLASE"/>
    <property type="match status" value="1"/>
</dbReference>
<gene>
    <name evidence="3" type="ORF">ACPOL_3242</name>
</gene>
<protein>
    <submittedName>
        <fullName evidence="3">Fructose-bisphosphate aldolase class II</fullName>
    </submittedName>
</protein>
<keyword evidence="4" id="KW-1185">Reference proteome</keyword>
<feature type="active site" description="Proton donor" evidence="1">
    <location>
        <position position="80"/>
    </location>
</feature>
<feature type="binding site" evidence="2">
    <location>
        <position position="134"/>
    </location>
    <ligand>
        <name>Zn(2+)</name>
        <dbReference type="ChEBI" id="CHEBI:29105"/>
        <label>2</label>
    </ligand>
</feature>
<dbReference type="OrthoDB" id="9803995at2"/>
<dbReference type="GO" id="GO:0008270">
    <property type="term" value="F:zinc ion binding"/>
    <property type="evidence" value="ECO:0007669"/>
    <property type="project" value="InterPro"/>
</dbReference>
<keyword evidence="2" id="KW-0479">Metal-binding</keyword>
<dbReference type="InterPro" id="IPR000771">
    <property type="entry name" value="FBA_II"/>
</dbReference>
<dbReference type="Proteomes" id="UP000253606">
    <property type="component" value="Chromosome"/>
</dbReference>
<feature type="binding site" evidence="2">
    <location>
        <position position="102"/>
    </location>
    <ligand>
        <name>Zn(2+)</name>
        <dbReference type="ChEBI" id="CHEBI:29105"/>
        <label>2</label>
    </ligand>
</feature>
<dbReference type="Pfam" id="PF01116">
    <property type="entry name" value="F_bP_aldolase"/>
    <property type="match status" value="1"/>
</dbReference>
<evidence type="ECO:0000256" key="1">
    <source>
        <dbReference type="PIRSR" id="PIRSR001359-1"/>
    </source>
</evidence>
<dbReference type="KEGG" id="abas:ACPOL_3242"/>
<evidence type="ECO:0000313" key="3">
    <source>
        <dbReference type="EMBL" id="AXC12537.1"/>
    </source>
</evidence>
<feature type="binding site" evidence="2">
    <location>
        <position position="81"/>
    </location>
    <ligand>
        <name>Zn(2+)</name>
        <dbReference type="ChEBI" id="CHEBI:29105"/>
        <label>1</label>
        <note>catalytic</note>
    </ligand>
</feature>
<accession>A0A2Z5G1C5</accession>
<feature type="binding site" evidence="2">
    <location>
        <position position="181"/>
    </location>
    <ligand>
        <name>Zn(2+)</name>
        <dbReference type="ChEBI" id="CHEBI:29105"/>
        <label>1</label>
        <note>catalytic</note>
    </ligand>
</feature>
<dbReference type="EMBL" id="CP030840">
    <property type="protein sequence ID" value="AXC12537.1"/>
    <property type="molecule type" value="Genomic_DNA"/>
</dbReference>
<dbReference type="Gene3D" id="3.20.20.70">
    <property type="entry name" value="Aldolase class I"/>
    <property type="match status" value="1"/>
</dbReference>
<evidence type="ECO:0000256" key="2">
    <source>
        <dbReference type="PIRSR" id="PIRSR001359-3"/>
    </source>
</evidence>
<sequence>MNDLRDVLEKTQSNGTAIGHFNISDWILLKAVFGSAYELKVPVIVGASEGERAFLGVAQLAATVRSLREKDGFPIFLNADHTHTLDSAIAAAKAGFDSVVYDLSALPFEENVKQTKQAVEALKSINPRILVEGEIGNIGTGSDIHESLPDRSLELSKPEEAMQFVESTGVDVLAPAVGNSHGMLQAMVQGDVRKHLDLSRIEAIKRASKSFLTLHGGSATEDSDLRSAIAAGINIIHINTELRVAWRKGLEEALALMPREIVPYKLLPFVEESVKQVVLARLRLFNQRQSASIAQ</sequence>
<dbReference type="PANTHER" id="PTHR30304:SF0">
    <property type="entry name" value="D-TAGATOSE-1,6-BISPHOSPHATE ALDOLASE SUBUNIT GATY-RELATED"/>
    <property type="match status" value="1"/>
</dbReference>
<name>A0A2Z5G1C5_9BACT</name>
<organism evidence="3 4">
    <name type="scientific">Acidisarcina polymorpha</name>
    <dbReference type="NCBI Taxonomy" id="2211140"/>
    <lineage>
        <taxon>Bacteria</taxon>
        <taxon>Pseudomonadati</taxon>
        <taxon>Acidobacteriota</taxon>
        <taxon>Terriglobia</taxon>
        <taxon>Terriglobales</taxon>
        <taxon>Acidobacteriaceae</taxon>
        <taxon>Acidisarcina</taxon>
    </lineage>
</organism>
<dbReference type="AlphaFoldDB" id="A0A2Z5G1C5"/>
<proteinExistence type="predicted"/>